<dbReference type="STRING" id="361077.A0A152A5J4"/>
<keyword evidence="4" id="KW-0689">Ribosomal protein</keyword>
<dbReference type="PANTHER" id="PTHR13349">
    <property type="entry name" value="TRANSLATION MACHINERY-ASSOCIATED PROTEIN 16"/>
    <property type="match status" value="1"/>
</dbReference>
<dbReference type="Gene3D" id="1.20.1440.170">
    <property type="entry name" value="Translation machinery-associated protein 16-like"/>
    <property type="match status" value="1"/>
</dbReference>
<dbReference type="GO" id="GO:0005634">
    <property type="term" value="C:nucleus"/>
    <property type="evidence" value="ECO:0007669"/>
    <property type="project" value="TreeGrafter"/>
</dbReference>
<protein>
    <submittedName>
        <fullName evidence="4">S60 ribosomal protein L28</fullName>
    </submittedName>
</protein>
<proteinExistence type="inferred from homology"/>
<evidence type="ECO:0000256" key="1">
    <source>
        <dbReference type="ARBA" id="ARBA00034127"/>
    </source>
</evidence>
<dbReference type="OMA" id="NINAKYQ"/>
<dbReference type="EMBL" id="LODT01000006">
    <property type="protein sequence ID" value="KYR01504.1"/>
    <property type="molecule type" value="Genomic_DNA"/>
</dbReference>
<evidence type="ECO:0000313" key="4">
    <source>
        <dbReference type="EMBL" id="KYR01504.1"/>
    </source>
</evidence>
<dbReference type="GO" id="GO:0005840">
    <property type="term" value="C:ribosome"/>
    <property type="evidence" value="ECO:0007669"/>
    <property type="project" value="UniProtKB-KW"/>
</dbReference>
<dbReference type="InterPro" id="IPR021346">
    <property type="entry name" value="Tma16"/>
</dbReference>
<dbReference type="InterPro" id="IPR029004">
    <property type="entry name" value="Ribosomal_eL28/Mak16"/>
</dbReference>
<dbReference type="AlphaFoldDB" id="A0A152A5J4"/>
<comment type="caution">
    <text evidence="4">The sequence shown here is derived from an EMBL/GenBank/DDBJ whole genome shotgun (WGS) entry which is preliminary data.</text>
</comment>
<dbReference type="Pfam" id="PF11176">
    <property type="entry name" value="Tma16"/>
    <property type="match status" value="1"/>
</dbReference>
<keyword evidence="5" id="KW-1185">Reference proteome</keyword>
<dbReference type="Gene3D" id="3.30.390.110">
    <property type="match status" value="1"/>
</dbReference>
<dbReference type="InterPro" id="IPR038356">
    <property type="entry name" value="Tma16_sf"/>
</dbReference>
<dbReference type="PANTHER" id="PTHR13349:SF2">
    <property type="entry name" value="TRANSLATION MACHINERY-ASSOCIATED PROTEIN 16"/>
    <property type="match status" value="1"/>
</dbReference>
<gene>
    <name evidence="4" type="ORF">DLAC_01491</name>
</gene>
<evidence type="ECO:0000256" key="2">
    <source>
        <dbReference type="SAM" id="MobiDB-lite"/>
    </source>
</evidence>
<reference evidence="4 5" key="1">
    <citation type="submission" date="2015-12" db="EMBL/GenBank/DDBJ databases">
        <title>Dictyostelia acquired genes for synthesis and detection of signals that induce cell-type specialization by lateral gene transfer from prokaryotes.</title>
        <authorList>
            <person name="Gloeckner G."/>
            <person name="Schaap P."/>
        </authorList>
    </citation>
    <scope>NUCLEOTIDE SEQUENCE [LARGE SCALE GENOMIC DNA]</scope>
    <source>
        <strain evidence="4 5">TK</strain>
    </source>
</reference>
<feature type="domain" description="Ribosomal eL28/Mak16" evidence="3">
    <location>
        <begin position="206"/>
        <end position="316"/>
    </location>
</feature>
<keyword evidence="4" id="KW-0687">Ribonucleoprotein</keyword>
<feature type="compositionally biased region" description="Basic residues" evidence="2">
    <location>
        <begin position="30"/>
        <end position="39"/>
    </location>
</feature>
<sequence length="339" mass="39094">MSNNNNNTEKKALHPLSRKAKKLTNDTLRQVHKEKHKSIKNKESNHLKEKLDWFQSKLEDGKKIYTPREIAEMIEEYIERNQLDVELGQSKTRSNKVDYLKTFKESEIIAFKTSGYLAPDLTKSIVVQWLKNWDGDKKYLQQAQMKKFKSIDTLEKEELQKAAKELDNKPQKQQDTTTTTNTDTKMTNCCFQKYQNHTRKKMSTDLIWNVIKNNNAFRIQRAGVVFSSEPGNLRNKNSLKYSGLARKNVVGVELNNGKFVVSSKLVKKAGFPAASKKVQSFPTHSYKKTARYVRSLTTTYAPELRAAALGRLQRLKLANINAKYQKARNAKKTTEAQQK</sequence>
<dbReference type="InParanoid" id="A0A152A5J4"/>
<evidence type="ECO:0000259" key="3">
    <source>
        <dbReference type="Pfam" id="PF01778"/>
    </source>
</evidence>
<dbReference type="Pfam" id="PF01778">
    <property type="entry name" value="Ribosomal_L28e"/>
    <property type="match status" value="1"/>
</dbReference>
<dbReference type="Proteomes" id="UP000076078">
    <property type="component" value="Unassembled WGS sequence"/>
</dbReference>
<accession>A0A152A5J4</accession>
<evidence type="ECO:0000313" key="5">
    <source>
        <dbReference type="Proteomes" id="UP000076078"/>
    </source>
</evidence>
<organism evidence="4 5">
    <name type="scientific">Tieghemostelium lacteum</name>
    <name type="common">Slime mold</name>
    <name type="synonym">Dictyostelium lacteum</name>
    <dbReference type="NCBI Taxonomy" id="361077"/>
    <lineage>
        <taxon>Eukaryota</taxon>
        <taxon>Amoebozoa</taxon>
        <taxon>Evosea</taxon>
        <taxon>Eumycetozoa</taxon>
        <taxon>Dictyostelia</taxon>
        <taxon>Dictyosteliales</taxon>
        <taxon>Raperosteliaceae</taxon>
        <taxon>Tieghemostelium</taxon>
    </lineage>
</organism>
<name>A0A152A5J4_TIELA</name>
<dbReference type="OrthoDB" id="270284at2759"/>
<comment type="similarity">
    <text evidence="1">Belongs to the TMA16 family.</text>
</comment>
<feature type="region of interest" description="Disordered" evidence="2">
    <location>
        <begin position="1"/>
        <end position="42"/>
    </location>
</feature>